<comment type="caution">
    <text evidence="1">The sequence shown here is derived from an EMBL/GenBank/DDBJ whole genome shotgun (WGS) entry which is preliminary data.</text>
</comment>
<dbReference type="Gene3D" id="2.160.10.10">
    <property type="entry name" value="Hexapeptide repeat proteins"/>
    <property type="match status" value="1"/>
</dbReference>
<dbReference type="Proteomes" id="UP001465717">
    <property type="component" value="Unassembled WGS sequence"/>
</dbReference>
<dbReference type="InterPro" id="IPR011004">
    <property type="entry name" value="Trimer_LpxA-like_sf"/>
</dbReference>
<sequence>MLLSGGGKIKKDLIHWKSVYRLENINDVWAFCYLMMSYPELRSIFYWRLGKLAKFIFFWLPGRTNLFLFTDSKNVEGGFFVVHGWGTVVNASYIGVNFCVGQNVTIGSRNCKEPNIGNNVSIWTNAIVLGDIDIGNNCQIGAGAVVVKSLPHNCVVVPSKSLIIRQNGEKCNLSL</sequence>
<dbReference type="RefSeq" id="WP_349226581.1">
    <property type="nucleotide sequence ID" value="NZ_JBBNFG020000029.1"/>
</dbReference>
<gene>
    <name evidence="1" type="ORF">AAAT87_12410</name>
</gene>
<name>A0ABV1G0X4_9BACT</name>
<organism evidence="1 2">
    <name type="scientific">Segatella sinensis</name>
    <dbReference type="NCBI Taxonomy" id="3085167"/>
    <lineage>
        <taxon>Bacteria</taxon>
        <taxon>Pseudomonadati</taxon>
        <taxon>Bacteroidota</taxon>
        <taxon>Bacteroidia</taxon>
        <taxon>Bacteroidales</taxon>
        <taxon>Prevotellaceae</taxon>
        <taxon>Segatella</taxon>
    </lineage>
</organism>
<keyword evidence="2" id="KW-1185">Reference proteome</keyword>
<dbReference type="SUPFAM" id="SSF51161">
    <property type="entry name" value="Trimeric LpxA-like enzymes"/>
    <property type="match status" value="1"/>
</dbReference>
<dbReference type="PANTHER" id="PTHR42811">
    <property type="entry name" value="SERINE ACETYLTRANSFERASE"/>
    <property type="match status" value="1"/>
</dbReference>
<dbReference type="EMBL" id="JBBNGE010000051">
    <property type="protein sequence ID" value="MEQ2509062.1"/>
    <property type="molecule type" value="Genomic_DNA"/>
</dbReference>
<dbReference type="Pfam" id="PF00132">
    <property type="entry name" value="Hexapep"/>
    <property type="match status" value="1"/>
</dbReference>
<dbReference type="InterPro" id="IPR001451">
    <property type="entry name" value="Hexapep"/>
</dbReference>
<evidence type="ECO:0000313" key="2">
    <source>
        <dbReference type="Proteomes" id="UP001465717"/>
    </source>
</evidence>
<protein>
    <submittedName>
        <fullName evidence="1">Serine acetyltransferase</fullName>
    </submittedName>
</protein>
<proteinExistence type="predicted"/>
<evidence type="ECO:0000313" key="1">
    <source>
        <dbReference type="EMBL" id="MEQ2509062.1"/>
    </source>
</evidence>
<accession>A0ABV1G0X4</accession>
<reference evidence="1 2" key="1">
    <citation type="submission" date="2024-04" db="EMBL/GenBank/DDBJ databases">
        <title>Human intestinal bacterial collection.</title>
        <authorList>
            <person name="Pauvert C."/>
            <person name="Hitch T.C.A."/>
            <person name="Clavel T."/>
        </authorList>
    </citation>
    <scope>NUCLEOTIDE SEQUENCE [LARGE SCALE GENOMIC DNA]</scope>
    <source>
        <strain evidence="1 2">CLA-AA-H174</strain>
    </source>
</reference>